<comment type="subunit">
    <text evidence="13">Homotetramer.</text>
</comment>
<comment type="caution">
    <text evidence="13">Was originally thought to be a dihydrodipicolinate reductase (DHDPR), catalyzing the conversion of dihydrodipicolinate to tetrahydrodipicolinate. However, it was shown in E.coli that the substrate of the enzymatic reaction is not dihydrodipicolinate (DHDP) but in fact (2S,4S)-4-hydroxy-2,3,4,5-tetrahydrodipicolinic acid (HTPA), the product released by the DapA-catalyzed reaction.</text>
</comment>
<comment type="similarity">
    <text evidence="1 13">Belongs to the DapB family.</text>
</comment>
<dbReference type="GO" id="GO:0019877">
    <property type="term" value="P:diaminopimelate biosynthetic process"/>
    <property type="evidence" value="ECO:0007669"/>
    <property type="project" value="UniProtKB-UniRule"/>
</dbReference>
<feature type="binding site" evidence="13">
    <location>
        <position position="51"/>
    </location>
    <ligand>
        <name>NADP(+)</name>
        <dbReference type="ChEBI" id="CHEBI:58349"/>
    </ligand>
</feature>
<dbReference type="GO" id="GO:0008839">
    <property type="term" value="F:4-hydroxy-tetrahydrodipicolinate reductase"/>
    <property type="evidence" value="ECO:0007669"/>
    <property type="project" value="UniProtKB-UniRule"/>
</dbReference>
<organism evidence="16 17">
    <name type="scientific">Halomarina halobia</name>
    <dbReference type="NCBI Taxonomy" id="3033386"/>
    <lineage>
        <taxon>Archaea</taxon>
        <taxon>Methanobacteriati</taxon>
        <taxon>Methanobacteriota</taxon>
        <taxon>Stenosarchaea group</taxon>
        <taxon>Halobacteria</taxon>
        <taxon>Halobacteriales</taxon>
        <taxon>Natronomonadaceae</taxon>
        <taxon>Halomarina</taxon>
    </lineage>
</organism>
<keyword evidence="5 13" id="KW-0220">Diaminopimelate biosynthesis</keyword>
<proteinExistence type="inferred from homology"/>
<keyword evidence="17" id="KW-1185">Reference proteome</keyword>
<feature type="binding site" evidence="13">
    <location>
        <position position="138"/>
    </location>
    <ligand>
        <name>(S)-2,3,4,5-tetrahydrodipicolinate</name>
        <dbReference type="ChEBI" id="CHEBI:16845"/>
    </ligand>
</feature>
<dbReference type="InterPro" id="IPR023940">
    <property type="entry name" value="DHDPR_bac"/>
</dbReference>
<feature type="binding site" evidence="13">
    <location>
        <begin position="81"/>
        <end position="83"/>
    </location>
    <ligand>
        <name>NAD(+)</name>
        <dbReference type="ChEBI" id="CHEBI:57540"/>
    </ligand>
</feature>
<reference evidence="16 17" key="1">
    <citation type="journal article" date="2019" name="Int. J. Syst. Evol. Microbiol.">
        <title>The Global Catalogue of Microorganisms (GCM) 10K type strain sequencing project: providing services to taxonomists for standard genome sequencing and annotation.</title>
        <authorList>
            <consortium name="The Broad Institute Genomics Platform"/>
            <consortium name="The Broad Institute Genome Sequencing Center for Infectious Disease"/>
            <person name="Wu L."/>
            <person name="Ma J."/>
        </authorList>
    </citation>
    <scope>NUCLEOTIDE SEQUENCE [LARGE SCALE GENOMIC DNA]</scope>
    <source>
        <strain evidence="16 17">PSR21</strain>
    </source>
</reference>
<sequence>MRVVVTGATGRMGRTVREAAEERGWDVRPVSRSDAVEDGPEDLAAVLADERPDAVVDFTLPEASVETVAACAEAGVPAVVGTTGFDDGQFDALWGASQSVAVLHAPNFSRGVAVLLGLVREAVAALPGYDVELTETHHRGKRDAPSGTANRLLDAVDEARETAAERVHGRRGAHLRGDGEVGVHVRRAGDVRGEHEVLFAGNDEVLTLTHRAESRRVFAAGALDAAAWLAGREAGWYDFSEVLNDDA</sequence>
<dbReference type="PANTHER" id="PTHR20836">
    <property type="entry name" value="DIHYDRODIPICOLINATE REDUCTASE"/>
    <property type="match status" value="1"/>
</dbReference>
<feature type="binding site" evidence="13">
    <location>
        <begin position="7"/>
        <end position="12"/>
    </location>
    <ligand>
        <name>NAD(+)</name>
        <dbReference type="ChEBI" id="CHEBI:57540"/>
    </ligand>
</feature>
<evidence type="ECO:0000259" key="14">
    <source>
        <dbReference type="Pfam" id="PF01113"/>
    </source>
</evidence>
<keyword evidence="2 13" id="KW-0963">Cytoplasm</keyword>
<dbReference type="Proteomes" id="UP001596547">
    <property type="component" value="Unassembled WGS sequence"/>
</dbReference>
<comment type="caution">
    <text evidence="16">The sequence shown here is derived from an EMBL/GenBank/DDBJ whole genome shotgun (WGS) entry which is preliminary data.</text>
</comment>
<keyword evidence="6 13" id="KW-0560">Oxidoreductase</keyword>
<comment type="subcellular location">
    <subcellularLocation>
        <location evidence="13">Cytoplasm</location>
    </subcellularLocation>
</comment>
<keyword evidence="8 13" id="KW-0457">Lysine biosynthesis</keyword>
<dbReference type="EC" id="1.17.1.8" evidence="10 13"/>
<dbReference type="GO" id="GO:0050661">
    <property type="term" value="F:NADP binding"/>
    <property type="evidence" value="ECO:0007669"/>
    <property type="project" value="UniProtKB-UniRule"/>
</dbReference>
<evidence type="ECO:0000256" key="10">
    <source>
        <dbReference type="ARBA" id="ARBA00038983"/>
    </source>
</evidence>
<gene>
    <name evidence="13 16" type="primary">dapB</name>
    <name evidence="16" type="ORF">ACFQPE_14050</name>
</gene>
<dbReference type="PANTHER" id="PTHR20836:SF0">
    <property type="entry name" value="4-HYDROXY-TETRAHYDRODIPICOLINATE REDUCTASE 1, CHLOROPLASTIC-RELATED"/>
    <property type="match status" value="1"/>
</dbReference>
<protein>
    <recommendedName>
        <fullName evidence="10 13">4-hydroxy-tetrahydrodipicolinate reductase</fullName>
        <shortName evidence="13">HTPA reductase</shortName>
        <ecNumber evidence="10 13">1.17.1.8</ecNumber>
    </recommendedName>
</protein>
<dbReference type="GO" id="GO:0009089">
    <property type="term" value="P:lysine biosynthetic process via diaminopimelate"/>
    <property type="evidence" value="ECO:0007669"/>
    <property type="project" value="UniProtKB-UniRule"/>
</dbReference>
<evidence type="ECO:0000256" key="3">
    <source>
        <dbReference type="ARBA" id="ARBA00022605"/>
    </source>
</evidence>
<evidence type="ECO:0000256" key="13">
    <source>
        <dbReference type="HAMAP-Rule" id="MF_00102"/>
    </source>
</evidence>
<evidence type="ECO:0000256" key="1">
    <source>
        <dbReference type="ARBA" id="ARBA00006642"/>
    </source>
</evidence>
<dbReference type="CDD" id="cd02274">
    <property type="entry name" value="DHDPR_N"/>
    <property type="match status" value="1"/>
</dbReference>
<dbReference type="InterPro" id="IPR022664">
    <property type="entry name" value="DapB_N_CS"/>
</dbReference>
<comment type="pathway">
    <text evidence="9 13">Amino-acid biosynthesis; L-lysine biosynthesis via DAP pathway; (S)-tetrahydrodipicolinate from L-aspartate: step 4/4.</text>
</comment>
<dbReference type="EMBL" id="JBHTBF010000002">
    <property type="protein sequence ID" value="MFC7317905.1"/>
    <property type="molecule type" value="Genomic_DNA"/>
</dbReference>
<keyword evidence="4 13" id="KW-0521">NADP</keyword>
<dbReference type="HAMAP" id="MF_00102">
    <property type="entry name" value="DapB"/>
    <property type="match status" value="1"/>
</dbReference>
<dbReference type="InterPro" id="IPR036291">
    <property type="entry name" value="NAD(P)-bd_dom_sf"/>
</dbReference>
<dbReference type="Gene3D" id="3.40.50.720">
    <property type="entry name" value="NAD(P)-binding Rossmann-like Domain"/>
    <property type="match status" value="1"/>
</dbReference>
<dbReference type="NCBIfam" id="TIGR00036">
    <property type="entry name" value="dapB"/>
    <property type="match status" value="1"/>
</dbReference>
<dbReference type="SUPFAM" id="SSF55347">
    <property type="entry name" value="Glyceraldehyde-3-phosphate dehydrogenase-like, C-terminal domain"/>
    <property type="match status" value="1"/>
</dbReference>
<dbReference type="RefSeq" id="WP_276302859.1">
    <property type="nucleotide sequence ID" value="NZ_CP119992.1"/>
</dbReference>
<feature type="binding site" evidence="13">
    <location>
        <begin position="105"/>
        <end position="108"/>
    </location>
    <ligand>
        <name>NAD(+)</name>
        <dbReference type="ChEBI" id="CHEBI:57540"/>
    </ligand>
</feature>
<evidence type="ECO:0000256" key="5">
    <source>
        <dbReference type="ARBA" id="ARBA00022915"/>
    </source>
</evidence>
<evidence type="ECO:0000256" key="9">
    <source>
        <dbReference type="ARBA" id="ARBA00037922"/>
    </source>
</evidence>
<feature type="binding site" evidence="13">
    <location>
        <begin position="147"/>
        <end position="148"/>
    </location>
    <ligand>
        <name>(S)-2,3,4,5-tetrahydrodipicolinate</name>
        <dbReference type="ChEBI" id="CHEBI:16845"/>
    </ligand>
</feature>
<dbReference type="InterPro" id="IPR022663">
    <property type="entry name" value="DapB_C"/>
</dbReference>
<comment type="function">
    <text evidence="13">Catalyzes the conversion of 4-hydroxy-tetrahydrodipicolinate (HTPA) to tetrahydrodipicolinate.</text>
</comment>
<evidence type="ECO:0000256" key="7">
    <source>
        <dbReference type="ARBA" id="ARBA00023027"/>
    </source>
</evidence>
<dbReference type="GeneID" id="79315412"/>
<evidence type="ECO:0000256" key="12">
    <source>
        <dbReference type="ARBA" id="ARBA00049396"/>
    </source>
</evidence>
<feature type="binding site" evidence="13">
    <location>
        <position position="50"/>
    </location>
    <ligand>
        <name>NAD(+)</name>
        <dbReference type="ChEBI" id="CHEBI:57540"/>
    </ligand>
</feature>
<dbReference type="GO" id="GO:0005737">
    <property type="term" value="C:cytoplasm"/>
    <property type="evidence" value="ECO:0007669"/>
    <property type="project" value="UniProtKB-SubCell"/>
</dbReference>
<evidence type="ECO:0000256" key="4">
    <source>
        <dbReference type="ARBA" id="ARBA00022857"/>
    </source>
</evidence>
<dbReference type="Pfam" id="PF05173">
    <property type="entry name" value="DapB_C"/>
    <property type="match status" value="1"/>
</dbReference>
<evidence type="ECO:0000256" key="8">
    <source>
        <dbReference type="ARBA" id="ARBA00023154"/>
    </source>
</evidence>
<name>A0ABD6ABS5_9EURY</name>
<feature type="active site" description="Proton donor" evidence="13">
    <location>
        <position position="141"/>
    </location>
</feature>
<dbReference type="GO" id="GO:0051287">
    <property type="term" value="F:NAD binding"/>
    <property type="evidence" value="ECO:0007669"/>
    <property type="project" value="UniProtKB-UniRule"/>
</dbReference>
<accession>A0ABD6ABS5</accession>
<evidence type="ECO:0000313" key="16">
    <source>
        <dbReference type="EMBL" id="MFC7317905.1"/>
    </source>
</evidence>
<evidence type="ECO:0000256" key="11">
    <source>
        <dbReference type="ARBA" id="ARBA00049080"/>
    </source>
</evidence>
<feature type="domain" description="Dihydrodipicolinate reductase N-terminal" evidence="14">
    <location>
        <begin position="1"/>
        <end position="108"/>
    </location>
</feature>
<dbReference type="PROSITE" id="PS01298">
    <property type="entry name" value="DAPB"/>
    <property type="match status" value="1"/>
</dbReference>
<evidence type="ECO:0000256" key="2">
    <source>
        <dbReference type="ARBA" id="ARBA00022490"/>
    </source>
</evidence>
<comment type="catalytic activity">
    <reaction evidence="12 13">
        <text>(S)-2,3,4,5-tetrahydrodipicolinate + NAD(+) + H2O = (2S,4S)-4-hydroxy-2,3,4,5-tetrahydrodipicolinate + NADH + H(+)</text>
        <dbReference type="Rhea" id="RHEA:35323"/>
        <dbReference type="ChEBI" id="CHEBI:15377"/>
        <dbReference type="ChEBI" id="CHEBI:15378"/>
        <dbReference type="ChEBI" id="CHEBI:16845"/>
        <dbReference type="ChEBI" id="CHEBI:57540"/>
        <dbReference type="ChEBI" id="CHEBI:57945"/>
        <dbReference type="ChEBI" id="CHEBI:67139"/>
        <dbReference type="EC" id="1.17.1.8"/>
    </reaction>
</comment>
<dbReference type="SUPFAM" id="SSF51735">
    <property type="entry name" value="NAD(P)-binding Rossmann-fold domains"/>
    <property type="match status" value="1"/>
</dbReference>
<feature type="active site" description="Proton donor/acceptor" evidence="13">
    <location>
        <position position="137"/>
    </location>
</feature>
<dbReference type="Gene3D" id="3.30.360.10">
    <property type="entry name" value="Dihydrodipicolinate Reductase, domain 2"/>
    <property type="match status" value="1"/>
</dbReference>
<keyword evidence="7 13" id="KW-0520">NAD</keyword>
<comment type="catalytic activity">
    <reaction evidence="11 13">
        <text>(S)-2,3,4,5-tetrahydrodipicolinate + NADP(+) + H2O = (2S,4S)-4-hydroxy-2,3,4,5-tetrahydrodipicolinate + NADPH + H(+)</text>
        <dbReference type="Rhea" id="RHEA:35331"/>
        <dbReference type="ChEBI" id="CHEBI:15377"/>
        <dbReference type="ChEBI" id="CHEBI:15378"/>
        <dbReference type="ChEBI" id="CHEBI:16845"/>
        <dbReference type="ChEBI" id="CHEBI:57783"/>
        <dbReference type="ChEBI" id="CHEBI:58349"/>
        <dbReference type="ChEBI" id="CHEBI:67139"/>
        <dbReference type="EC" id="1.17.1.8"/>
    </reaction>
</comment>
<dbReference type="GO" id="GO:0016726">
    <property type="term" value="F:oxidoreductase activity, acting on CH or CH2 groups, NAD or NADP as acceptor"/>
    <property type="evidence" value="ECO:0007669"/>
    <property type="project" value="UniProtKB-UniRule"/>
</dbReference>
<evidence type="ECO:0000256" key="6">
    <source>
        <dbReference type="ARBA" id="ARBA00023002"/>
    </source>
</evidence>
<keyword evidence="3 13" id="KW-0028">Amino-acid biosynthesis</keyword>
<evidence type="ECO:0000259" key="15">
    <source>
        <dbReference type="Pfam" id="PF05173"/>
    </source>
</evidence>
<dbReference type="Pfam" id="PF01113">
    <property type="entry name" value="DapB_N"/>
    <property type="match status" value="1"/>
</dbReference>
<evidence type="ECO:0000313" key="17">
    <source>
        <dbReference type="Proteomes" id="UP001596547"/>
    </source>
</evidence>
<feature type="domain" description="Dihydrodipicolinate reductase C-terminal" evidence="15">
    <location>
        <begin position="111"/>
        <end position="243"/>
    </location>
</feature>
<dbReference type="PIRSF" id="PIRSF000161">
    <property type="entry name" value="DHPR"/>
    <property type="match status" value="1"/>
</dbReference>
<dbReference type="InterPro" id="IPR000846">
    <property type="entry name" value="DapB_N"/>
</dbReference>
<dbReference type="AlphaFoldDB" id="A0ABD6ABS5"/>